<dbReference type="AlphaFoldDB" id="A0A1G8ZUE9"/>
<keyword evidence="1" id="KW-0472">Membrane</keyword>
<gene>
    <name evidence="2" type="ORF">SAMN04487909_14225</name>
</gene>
<feature type="transmembrane region" description="Helical" evidence="1">
    <location>
        <begin position="238"/>
        <end position="256"/>
    </location>
</feature>
<accession>A0A1G8ZUE9</accession>
<feature type="transmembrane region" description="Helical" evidence="1">
    <location>
        <begin position="262"/>
        <end position="286"/>
    </location>
</feature>
<reference evidence="2 3" key="1">
    <citation type="submission" date="2016-10" db="EMBL/GenBank/DDBJ databases">
        <authorList>
            <person name="de Groot N.N."/>
        </authorList>
    </citation>
    <scope>NUCLEOTIDE SEQUENCE [LARGE SCALE GENOMIC DNA]</scope>
    <source>
        <strain evidence="2 3">DSM 2895</strain>
    </source>
</reference>
<evidence type="ECO:0000256" key="1">
    <source>
        <dbReference type="SAM" id="Phobius"/>
    </source>
</evidence>
<keyword evidence="1" id="KW-0812">Transmembrane</keyword>
<name>A0A1G8ZUE9_ANEMI</name>
<keyword evidence="1" id="KW-1133">Transmembrane helix</keyword>
<feature type="transmembrane region" description="Helical" evidence="1">
    <location>
        <begin position="186"/>
        <end position="211"/>
    </location>
</feature>
<sequence length="333" mass="37281">MRSNVRAILEGAFMSAIFLVLFFVAFYTPLSVIAAFALPVPFSIYGYRHNTRMGVLTVLVAAILSFIFTSFPGLLISLPAAVMGLVMGIAYRKQKSPRHVLVLGMVTQLAFIFVSIGLVLAITQTNPVNDMIKGMGELSNQMLTEMQGQVDNSIKQLPPDQQNGMQGKQLTRVKESLESMKVQLPALISAIIPGMLISSSLLAALINHALFRKVLQRMGTQIQALPALHNLRFPRSILYYYLIVLFLFMIPELHTYRFLYTVALNVMIVLQLLFAVQALGFVAYWIHKRNISKGLLILAVILFLIPPFTYILLLIGVLDVGFNLRNRFFNNRS</sequence>
<feature type="transmembrane region" description="Helical" evidence="1">
    <location>
        <begin position="12"/>
        <end position="38"/>
    </location>
</feature>
<dbReference type="Proteomes" id="UP000182836">
    <property type="component" value="Unassembled WGS sequence"/>
</dbReference>
<evidence type="ECO:0000313" key="3">
    <source>
        <dbReference type="Proteomes" id="UP000182836"/>
    </source>
</evidence>
<dbReference type="InterPro" id="IPR018710">
    <property type="entry name" value="DUF2232"/>
</dbReference>
<feature type="transmembrane region" description="Helical" evidence="1">
    <location>
        <begin position="58"/>
        <end position="88"/>
    </location>
</feature>
<dbReference type="PANTHER" id="PTHR41324:SF1">
    <property type="entry name" value="DUF2232 DOMAIN-CONTAINING PROTEIN"/>
    <property type="match status" value="1"/>
</dbReference>
<evidence type="ECO:0000313" key="2">
    <source>
        <dbReference type="EMBL" id="SDK17975.1"/>
    </source>
</evidence>
<organism evidence="2 3">
    <name type="scientific">Aneurinibacillus migulanus</name>
    <name type="common">Bacillus migulanus</name>
    <dbReference type="NCBI Taxonomy" id="47500"/>
    <lineage>
        <taxon>Bacteria</taxon>
        <taxon>Bacillati</taxon>
        <taxon>Bacillota</taxon>
        <taxon>Bacilli</taxon>
        <taxon>Bacillales</taxon>
        <taxon>Paenibacillaceae</taxon>
        <taxon>Aneurinibacillus group</taxon>
        <taxon>Aneurinibacillus</taxon>
    </lineage>
</organism>
<feature type="transmembrane region" description="Helical" evidence="1">
    <location>
        <begin position="295"/>
        <end position="318"/>
    </location>
</feature>
<dbReference type="Pfam" id="PF09991">
    <property type="entry name" value="DUF2232"/>
    <property type="match status" value="1"/>
</dbReference>
<dbReference type="PANTHER" id="PTHR41324">
    <property type="entry name" value="MEMBRANE PROTEIN-RELATED"/>
    <property type="match status" value="1"/>
</dbReference>
<proteinExistence type="predicted"/>
<dbReference type="EMBL" id="FNED01000042">
    <property type="protein sequence ID" value="SDK17975.1"/>
    <property type="molecule type" value="Genomic_DNA"/>
</dbReference>
<protein>
    <submittedName>
        <fullName evidence="2">Uncharacterized conserved protein YybS, DUF2232 family</fullName>
    </submittedName>
</protein>
<feature type="transmembrane region" description="Helical" evidence="1">
    <location>
        <begin position="100"/>
        <end position="122"/>
    </location>
</feature>